<dbReference type="PATRIC" id="fig|413882.6.peg.3342"/>
<comment type="subcellular location">
    <subcellularLocation>
        <location evidence="1">Membrane</location>
        <topology evidence="1">Multi-pass membrane protein</topology>
    </subcellularLocation>
</comment>
<dbReference type="GO" id="GO:0016020">
    <property type="term" value="C:membrane"/>
    <property type="evidence" value="ECO:0007669"/>
    <property type="project" value="UniProtKB-SubCell"/>
</dbReference>
<accession>A0A0G3BTP2</accession>
<dbReference type="PANTHER" id="PTHR37422:SF13">
    <property type="entry name" value="LIPOPOLYSACCHARIDE BIOSYNTHESIS PROTEIN PA4999-RELATED"/>
    <property type="match status" value="1"/>
</dbReference>
<feature type="transmembrane region" description="Helical" evidence="5">
    <location>
        <begin position="248"/>
        <end position="267"/>
    </location>
</feature>
<evidence type="ECO:0000313" key="7">
    <source>
        <dbReference type="EMBL" id="AKJ29895.1"/>
    </source>
</evidence>
<dbReference type="KEGG" id="pbh:AAW51_3204"/>
<dbReference type="AlphaFoldDB" id="A0A0G3BTP2"/>
<feature type="transmembrane region" description="Helical" evidence="5">
    <location>
        <begin position="30"/>
        <end position="47"/>
    </location>
</feature>
<reference evidence="7 8" key="1">
    <citation type="submission" date="2015-05" db="EMBL/GenBank/DDBJ databases">
        <authorList>
            <person name="Tang B."/>
            <person name="Yu Y."/>
        </authorList>
    </citation>
    <scope>NUCLEOTIDE SEQUENCE [LARGE SCALE GENOMIC DNA]</scope>
    <source>
        <strain evidence="7 8">DSM 7029</strain>
    </source>
</reference>
<dbReference type="STRING" id="413882.AAW51_3204"/>
<feature type="transmembrane region" description="Helical" evidence="5">
    <location>
        <begin position="84"/>
        <end position="103"/>
    </location>
</feature>
<dbReference type="EMBL" id="CP011371">
    <property type="protein sequence ID" value="AKJ29895.1"/>
    <property type="molecule type" value="Genomic_DNA"/>
</dbReference>
<proteinExistence type="predicted"/>
<evidence type="ECO:0000256" key="4">
    <source>
        <dbReference type="ARBA" id="ARBA00023136"/>
    </source>
</evidence>
<sequence length="446" mass="49058">MSFALFLVYVLFTFLRPVELLAPDTELRPMLWLWLIAFVAALARALSKRQFAASGVHMVLLGGFTLAIAMSQITNGWFGGGLDAVSNFSSSALLFVLVCMNVTSIRRLRATCAVMVVALVFGATMSVYSYHTGYRAEELVLQQGGFSGARGDGIVPDSRPVPAHDTSGLYMWRVRWLGFLNDPNDFAQAMVMAMPLLWATYRPGRRWRTLMLLVLPSLALLYAIYLTHSRGAMLGVGAMLAVGLRRRLGPVKSAMMVALLAGAAIVSSMGGEREFSSKEGSAGERIEAWSTGLMMLKSHPLFGVGYGNFTEHHYLTAHNSFVLCFSELGLFGYFTWLGLLVVTYKGMSRVMASRTPDSAEFQMAELLRMAFVGFLVCAWFLSRTYQPTLYFLLGLCVAAWHCAKQGSEAGQLQALRLGPSRWGRGAWGAVFGSLTLVYGFVRLHYA</sequence>
<gene>
    <name evidence="7" type="ORF">AAW51_3204</name>
</gene>
<dbReference type="InterPro" id="IPR007016">
    <property type="entry name" value="O-antigen_ligase-rel_domated"/>
</dbReference>
<name>A0A0G3BTP2_9BURK</name>
<feature type="transmembrane region" description="Helical" evidence="5">
    <location>
        <begin position="424"/>
        <end position="441"/>
    </location>
</feature>
<dbReference type="Pfam" id="PF04932">
    <property type="entry name" value="Wzy_C"/>
    <property type="match status" value="1"/>
</dbReference>
<dbReference type="PANTHER" id="PTHR37422">
    <property type="entry name" value="TEICHURONIC ACID BIOSYNTHESIS PROTEIN TUAE"/>
    <property type="match status" value="1"/>
</dbReference>
<keyword evidence="8" id="KW-1185">Reference proteome</keyword>
<feature type="domain" description="O-antigen ligase-related" evidence="6">
    <location>
        <begin position="217"/>
        <end position="337"/>
    </location>
</feature>
<evidence type="ECO:0000259" key="6">
    <source>
        <dbReference type="Pfam" id="PF04932"/>
    </source>
</evidence>
<feature type="transmembrane region" description="Helical" evidence="5">
    <location>
        <begin position="210"/>
        <end position="228"/>
    </location>
</feature>
<evidence type="ECO:0000313" key="8">
    <source>
        <dbReference type="Proteomes" id="UP000035352"/>
    </source>
</evidence>
<evidence type="ECO:0000256" key="2">
    <source>
        <dbReference type="ARBA" id="ARBA00022692"/>
    </source>
</evidence>
<feature type="transmembrane region" description="Helical" evidence="5">
    <location>
        <begin position="320"/>
        <end position="342"/>
    </location>
</feature>
<feature type="transmembrane region" description="Helical" evidence="5">
    <location>
        <begin position="59"/>
        <end position="78"/>
    </location>
</feature>
<dbReference type="Proteomes" id="UP000035352">
    <property type="component" value="Chromosome"/>
</dbReference>
<organism evidence="7 8">
    <name type="scientific">Caldimonas brevitalea</name>
    <dbReference type="NCBI Taxonomy" id="413882"/>
    <lineage>
        <taxon>Bacteria</taxon>
        <taxon>Pseudomonadati</taxon>
        <taxon>Pseudomonadota</taxon>
        <taxon>Betaproteobacteria</taxon>
        <taxon>Burkholderiales</taxon>
        <taxon>Sphaerotilaceae</taxon>
        <taxon>Caldimonas</taxon>
    </lineage>
</organism>
<evidence type="ECO:0000256" key="3">
    <source>
        <dbReference type="ARBA" id="ARBA00022989"/>
    </source>
</evidence>
<dbReference type="InterPro" id="IPR051533">
    <property type="entry name" value="WaaL-like"/>
</dbReference>
<feature type="transmembrane region" description="Helical" evidence="5">
    <location>
        <begin position="363"/>
        <end position="381"/>
    </location>
</feature>
<evidence type="ECO:0000256" key="1">
    <source>
        <dbReference type="ARBA" id="ARBA00004141"/>
    </source>
</evidence>
<keyword evidence="4 5" id="KW-0472">Membrane</keyword>
<keyword evidence="2 5" id="KW-0812">Transmembrane</keyword>
<keyword evidence="3 5" id="KW-1133">Transmembrane helix</keyword>
<evidence type="ECO:0000256" key="5">
    <source>
        <dbReference type="SAM" id="Phobius"/>
    </source>
</evidence>
<protein>
    <submittedName>
        <fullName evidence="7">Membrane protein</fullName>
    </submittedName>
</protein>
<dbReference type="RefSeq" id="WP_047195394.1">
    <property type="nucleotide sequence ID" value="NZ_CP011371.1"/>
</dbReference>
<feature type="transmembrane region" description="Helical" evidence="5">
    <location>
        <begin position="110"/>
        <end position="131"/>
    </location>
</feature>